<reference evidence="2" key="2">
    <citation type="submission" date="2022-03" db="EMBL/GenBank/DDBJ databases">
        <title>Draft title - Genomic analysis of global carrot germplasm unveils the trajectory of domestication and the origin of high carotenoid orange carrot.</title>
        <authorList>
            <person name="Iorizzo M."/>
            <person name="Ellison S."/>
            <person name="Senalik D."/>
            <person name="Macko-Podgorni A."/>
            <person name="Grzebelus D."/>
            <person name="Bostan H."/>
            <person name="Rolling W."/>
            <person name="Curaba J."/>
            <person name="Simon P."/>
        </authorList>
    </citation>
    <scope>NUCLEOTIDE SEQUENCE</scope>
    <source>
        <tissue evidence="2">Leaf</tissue>
    </source>
</reference>
<dbReference type="AlphaFoldDB" id="A0AAF1B198"/>
<dbReference type="EMBL" id="CP093347">
    <property type="protein sequence ID" value="WOH00006.1"/>
    <property type="molecule type" value="Genomic_DNA"/>
</dbReference>
<gene>
    <name evidence="2" type="ORF">DCAR_0519362</name>
</gene>
<protein>
    <recommendedName>
        <fullName evidence="4">Cysteine-rich transmembrane CYSTM domain-containing protein</fullName>
    </recommendedName>
</protein>
<dbReference type="Proteomes" id="UP000077755">
    <property type="component" value="Chromosome 5"/>
</dbReference>
<evidence type="ECO:0000256" key="1">
    <source>
        <dbReference type="SAM" id="MobiDB-lite"/>
    </source>
</evidence>
<organism evidence="2 3">
    <name type="scientific">Daucus carota subsp. sativus</name>
    <name type="common">Carrot</name>
    <dbReference type="NCBI Taxonomy" id="79200"/>
    <lineage>
        <taxon>Eukaryota</taxon>
        <taxon>Viridiplantae</taxon>
        <taxon>Streptophyta</taxon>
        <taxon>Embryophyta</taxon>
        <taxon>Tracheophyta</taxon>
        <taxon>Spermatophyta</taxon>
        <taxon>Magnoliopsida</taxon>
        <taxon>eudicotyledons</taxon>
        <taxon>Gunneridae</taxon>
        <taxon>Pentapetalae</taxon>
        <taxon>asterids</taxon>
        <taxon>campanulids</taxon>
        <taxon>Apiales</taxon>
        <taxon>Apiaceae</taxon>
        <taxon>Apioideae</taxon>
        <taxon>Scandiceae</taxon>
        <taxon>Daucinae</taxon>
        <taxon>Daucus</taxon>
        <taxon>Daucus sect. Daucus</taxon>
    </lineage>
</organism>
<name>A0AAF1B198_DAUCS</name>
<evidence type="ECO:0008006" key="4">
    <source>
        <dbReference type="Google" id="ProtNLM"/>
    </source>
</evidence>
<feature type="compositionally biased region" description="Polar residues" evidence="1">
    <location>
        <begin position="1"/>
        <end position="11"/>
    </location>
</feature>
<sequence length="58" mass="6051">MDKNDQNQTQGAVAKFPYSAPPPAGYPTKEGEALPVSSGAVETQARALCCCCVLDACF</sequence>
<evidence type="ECO:0000313" key="2">
    <source>
        <dbReference type="EMBL" id="WOH00006.1"/>
    </source>
</evidence>
<reference evidence="2" key="1">
    <citation type="journal article" date="2016" name="Nat. Genet.">
        <title>A high-quality carrot genome assembly provides new insights into carotenoid accumulation and asterid genome evolution.</title>
        <authorList>
            <person name="Iorizzo M."/>
            <person name="Ellison S."/>
            <person name="Senalik D."/>
            <person name="Zeng P."/>
            <person name="Satapoomin P."/>
            <person name="Huang J."/>
            <person name="Bowman M."/>
            <person name="Iovene M."/>
            <person name="Sanseverino W."/>
            <person name="Cavagnaro P."/>
            <person name="Yildiz M."/>
            <person name="Macko-Podgorni A."/>
            <person name="Moranska E."/>
            <person name="Grzebelus E."/>
            <person name="Grzebelus D."/>
            <person name="Ashrafi H."/>
            <person name="Zheng Z."/>
            <person name="Cheng S."/>
            <person name="Spooner D."/>
            <person name="Van Deynze A."/>
            <person name="Simon P."/>
        </authorList>
    </citation>
    <scope>NUCLEOTIDE SEQUENCE</scope>
    <source>
        <tissue evidence="2">Leaf</tissue>
    </source>
</reference>
<accession>A0AAF1B198</accession>
<feature type="region of interest" description="Disordered" evidence="1">
    <location>
        <begin position="1"/>
        <end position="32"/>
    </location>
</feature>
<evidence type="ECO:0000313" key="3">
    <source>
        <dbReference type="Proteomes" id="UP000077755"/>
    </source>
</evidence>
<proteinExistence type="predicted"/>
<dbReference type="GO" id="GO:0016020">
    <property type="term" value="C:membrane"/>
    <property type="evidence" value="ECO:0007669"/>
    <property type="project" value="UniProtKB-SubCell"/>
</dbReference>
<keyword evidence="3" id="KW-1185">Reference proteome</keyword>